<evidence type="ECO:0000313" key="2">
    <source>
        <dbReference type="EMBL" id="OXM62600.1"/>
    </source>
</evidence>
<feature type="region of interest" description="Disordered" evidence="1">
    <location>
        <begin position="148"/>
        <end position="171"/>
    </location>
</feature>
<accession>A0A229SV16</accession>
<organism evidence="2 3">
    <name type="scientific">Amycolatopsis vastitatis</name>
    <dbReference type="NCBI Taxonomy" id="1905142"/>
    <lineage>
        <taxon>Bacteria</taxon>
        <taxon>Bacillati</taxon>
        <taxon>Actinomycetota</taxon>
        <taxon>Actinomycetes</taxon>
        <taxon>Pseudonocardiales</taxon>
        <taxon>Pseudonocardiaceae</taxon>
        <taxon>Amycolatopsis</taxon>
    </lineage>
</organism>
<dbReference type="Proteomes" id="UP000215199">
    <property type="component" value="Unassembled WGS sequence"/>
</dbReference>
<feature type="compositionally biased region" description="Polar residues" evidence="1">
    <location>
        <begin position="1"/>
        <end position="12"/>
    </location>
</feature>
<reference evidence="3" key="1">
    <citation type="submission" date="2017-07" db="EMBL/GenBank/DDBJ databases">
        <title>Comparative genome mining reveals phylogenetic distribution patterns of secondary metabolites in Amycolatopsis.</title>
        <authorList>
            <person name="Adamek M."/>
            <person name="Alanjary M."/>
            <person name="Sales-Ortells H."/>
            <person name="Goodfellow M."/>
            <person name="Bull A.T."/>
            <person name="Kalinowski J."/>
            <person name="Ziemert N."/>
        </authorList>
    </citation>
    <scope>NUCLEOTIDE SEQUENCE [LARGE SCALE GENOMIC DNA]</scope>
    <source>
        <strain evidence="3">H5</strain>
    </source>
</reference>
<gene>
    <name evidence="2" type="ORF">CF165_32935</name>
</gene>
<evidence type="ECO:0000313" key="3">
    <source>
        <dbReference type="Proteomes" id="UP000215199"/>
    </source>
</evidence>
<name>A0A229SV16_9PSEU</name>
<comment type="caution">
    <text evidence="2">The sequence shown here is derived from an EMBL/GenBank/DDBJ whole genome shotgun (WGS) entry which is preliminary data.</text>
</comment>
<keyword evidence="3" id="KW-1185">Reference proteome</keyword>
<dbReference type="AlphaFoldDB" id="A0A229SV16"/>
<sequence length="171" mass="17156">MTSRNPQRAQSQPPKASNAGAATAAAPSTSGRCVRKPVTTTTRIGASNTRTSVTEYSRQLSLWVRSNSASASARGAKPAPAIAVHSRSAAPAFDAGIASTVSSAVTGAASSTAARCQGNRRTSTTANTGRTVSAAISCTSTAAVISPAATAGRRGSSHKAANSRRYSTCSK</sequence>
<proteinExistence type="predicted"/>
<protein>
    <submittedName>
        <fullName evidence="2">Uncharacterized protein</fullName>
    </submittedName>
</protein>
<evidence type="ECO:0000256" key="1">
    <source>
        <dbReference type="SAM" id="MobiDB-lite"/>
    </source>
</evidence>
<feature type="compositionally biased region" description="Polar residues" evidence="1">
    <location>
        <begin position="38"/>
        <end position="52"/>
    </location>
</feature>
<feature type="compositionally biased region" description="Low complexity" evidence="1">
    <location>
        <begin position="13"/>
        <end position="31"/>
    </location>
</feature>
<dbReference type="EMBL" id="NMUL01000039">
    <property type="protein sequence ID" value="OXM62600.1"/>
    <property type="molecule type" value="Genomic_DNA"/>
</dbReference>
<feature type="region of interest" description="Disordered" evidence="1">
    <location>
        <begin position="1"/>
        <end position="52"/>
    </location>
</feature>